<dbReference type="Gene3D" id="1.20.1250.20">
    <property type="entry name" value="MFS general substrate transporter like domains"/>
    <property type="match status" value="2"/>
</dbReference>
<evidence type="ECO:0000256" key="4">
    <source>
        <dbReference type="SAM" id="Phobius"/>
    </source>
</evidence>
<keyword evidence="6" id="KW-1185">Reference proteome</keyword>
<feature type="transmembrane region" description="Helical" evidence="4">
    <location>
        <begin position="301"/>
        <end position="324"/>
    </location>
</feature>
<dbReference type="Proteomes" id="UP001383192">
    <property type="component" value="Unassembled WGS sequence"/>
</dbReference>
<feature type="region of interest" description="Disordered" evidence="3">
    <location>
        <begin position="1"/>
        <end position="22"/>
    </location>
</feature>
<evidence type="ECO:0000313" key="5">
    <source>
        <dbReference type="EMBL" id="KAK7047437.1"/>
    </source>
</evidence>
<dbReference type="PANTHER" id="PTHR11360:SF284">
    <property type="entry name" value="EG:103B4.3 PROTEIN-RELATED"/>
    <property type="match status" value="1"/>
</dbReference>
<dbReference type="GO" id="GO:0016020">
    <property type="term" value="C:membrane"/>
    <property type="evidence" value="ECO:0007669"/>
    <property type="project" value="UniProtKB-SubCell"/>
</dbReference>
<sequence length="429" mass="45893">MAQQTPSEVEEPKWPPEATPDNGTVIHNVADGGLKAWCTVIGGFLAIAAVFGYQNAFGVYQDVYVRSHAASPQAVSWIGSTQLSLMVALGLPAGKLLDSGYFKVMTVTGSVIYVFSLFMVSIAHTDKYYQLFLAQGLAAGIGAGLVYLPAVAVQSHHWRRRRPVAMGIVISGSPVGGVVFPIMLNHLFENPRFGFTWGVRTSAFLCLALLVLANLLMTANPPKAKKPEPPKLTVLLKDTPYVIGVVGCTIAFWGLFFPYFYLQLFAIIKGADPNFAFYLLSILNGSSIPGRIIPNALGQKLGLFNALVFCTFACGVLIFGLIGVNSSTGGLVTFSVLYGFFSGGFISLLPPAIASLAADDSEIGIRMGLAYFISSVGSLTGTPIDGALLGQSFAWWRPITFSGVMMFAGLILIVITRGIVSRRVHSMRA</sequence>
<gene>
    <name evidence="5" type="ORF">VNI00_006668</name>
</gene>
<dbReference type="Pfam" id="PF07690">
    <property type="entry name" value="MFS_1"/>
    <property type="match status" value="1"/>
</dbReference>
<dbReference type="InterPro" id="IPR050327">
    <property type="entry name" value="Proton-linked_MCT"/>
</dbReference>
<dbReference type="SUPFAM" id="SSF103473">
    <property type="entry name" value="MFS general substrate transporter"/>
    <property type="match status" value="1"/>
</dbReference>
<accession>A0AAW0DAZ6</accession>
<evidence type="ECO:0000313" key="6">
    <source>
        <dbReference type="Proteomes" id="UP001383192"/>
    </source>
</evidence>
<feature type="transmembrane region" description="Helical" evidence="4">
    <location>
        <begin position="36"/>
        <end position="54"/>
    </location>
</feature>
<feature type="transmembrane region" description="Helical" evidence="4">
    <location>
        <begin position="195"/>
        <end position="219"/>
    </location>
</feature>
<dbReference type="InterPro" id="IPR036259">
    <property type="entry name" value="MFS_trans_sf"/>
</dbReference>
<name>A0AAW0DAZ6_9AGAR</name>
<feature type="transmembrane region" description="Helical" evidence="4">
    <location>
        <begin position="101"/>
        <end position="122"/>
    </location>
</feature>
<feature type="transmembrane region" description="Helical" evidence="4">
    <location>
        <begin position="74"/>
        <end position="94"/>
    </location>
</feature>
<evidence type="ECO:0000256" key="2">
    <source>
        <dbReference type="ARBA" id="ARBA00006727"/>
    </source>
</evidence>
<comment type="subcellular location">
    <subcellularLocation>
        <location evidence="1">Membrane</location>
        <topology evidence="1">Multi-pass membrane protein</topology>
    </subcellularLocation>
</comment>
<comment type="caution">
    <text evidence="5">The sequence shown here is derived from an EMBL/GenBank/DDBJ whole genome shotgun (WGS) entry which is preliminary data.</text>
</comment>
<keyword evidence="4" id="KW-0472">Membrane</keyword>
<protein>
    <submittedName>
        <fullName evidence="5">Uncharacterized protein</fullName>
    </submittedName>
</protein>
<keyword evidence="4" id="KW-0812">Transmembrane</keyword>
<feature type="transmembrane region" description="Helical" evidence="4">
    <location>
        <begin position="395"/>
        <end position="420"/>
    </location>
</feature>
<organism evidence="5 6">
    <name type="scientific">Paramarasmius palmivorus</name>
    <dbReference type="NCBI Taxonomy" id="297713"/>
    <lineage>
        <taxon>Eukaryota</taxon>
        <taxon>Fungi</taxon>
        <taxon>Dikarya</taxon>
        <taxon>Basidiomycota</taxon>
        <taxon>Agaricomycotina</taxon>
        <taxon>Agaricomycetes</taxon>
        <taxon>Agaricomycetidae</taxon>
        <taxon>Agaricales</taxon>
        <taxon>Marasmiineae</taxon>
        <taxon>Marasmiaceae</taxon>
        <taxon>Paramarasmius</taxon>
    </lineage>
</organism>
<feature type="transmembrane region" description="Helical" evidence="4">
    <location>
        <begin position="369"/>
        <end position="389"/>
    </location>
</feature>
<proteinExistence type="inferred from homology"/>
<feature type="transmembrane region" description="Helical" evidence="4">
    <location>
        <begin position="336"/>
        <end position="357"/>
    </location>
</feature>
<dbReference type="EMBL" id="JAYKXP010000020">
    <property type="protein sequence ID" value="KAK7047437.1"/>
    <property type="molecule type" value="Genomic_DNA"/>
</dbReference>
<dbReference type="InterPro" id="IPR011701">
    <property type="entry name" value="MFS"/>
</dbReference>
<reference evidence="5 6" key="1">
    <citation type="submission" date="2024-01" db="EMBL/GenBank/DDBJ databases">
        <title>A draft genome for a cacao thread blight-causing isolate of Paramarasmius palmivorus.</title>
        <authorList>
            <person name="Baruah I.K."/>
            <person name="Bukari Y."/>
            <person name="Amoako-Attah I."/>
            <person name="Meinhardt L.W."/>
            <person name="Bailey B.A."/>
            <person name="Cohen S.P."/>
        </authorList>
    </citation>
    <scope>NUCLEOTIDE SEQUENCE [LARGE SCALE GENOMIC DNA]</scope>
    <source>
        <strain evidence="5 6">GH-12</strain>
    </source>
</reference>
<feature type="transmembrane region" description="Helical" evidence="4">
    <location>
        <begin position="164"/>
        <end position="183"/>
    </location>
</feature>
<feature type="transmembrane region" description="Helical" evidence="4">
    <location>
        <begin position="128"/>
        <end position="152"/>
    </location>
</feature>
<dbReference type="AlphaFoldDB" id="A0AAW0DAZ6"/>
<evidence type="ECO:0000256" key="1">
    <source>
        <dbReference type="ARBA" id="ARBA00004141"/>
    </source>
</evidence>
<dbReference type="PANTHER" id="PTHR11360">
    <property type="entry name" value="MONOCARBOXYLATE TRANSPORTER"/>
    <property type="match status" value="1"/>
</dbReference>
<dbReference type="GO" id="GO:0022857">
    <property type="term" value="F:transmembrane transporter activity"/>
    <property type="evidence" value="ECO:0007669"/>
    <property type="project" value="InterPro"/>
</dbReference>
<feature type="transmembrane region" description="Helical" evidence="4">
    <location>
        <begin position="240"/>
        <end position="262"/>
    </location>
</feature>
<evidence type="ECO:0000256" key="3">
    <source>
        <dbReference type="SAM" id="MobiDB-lite"/>
    </source>
</evidence>
<keyword evidence="4" id="KW-1133">Transmembrane helix</keyword>
<feature type="transmembrane region" description="Helical" evidence="4">
    <location>
        <begin position="274"/>
        <end position="294"/>
    </location>
</feature>
<comment type="similarity">
    <text evidence="2">Belongs to the major facilitator superfamily. Monocarboxylate porter (TC 2.A.1.13) family.</text>
</comment>